<gene>
    <name evidence="2" type="ORF">KC19_VG228100</name>
</gene>
<feature type="region of interest" description="Disordered" evidence="1">
    <location>
        <begin position="1"/>
        <end position="48"/>
    </location>
</feature>
<reference evidence="2" key="1">
    <citation type="submission" date="2020-06" db="EMBL/GenBank/DDBJ databases">
        <title>WGS assembly of Ceratodon purpureus strain R40.</title>
        <authorList>
            <person name="Carey S.B."/>
            <person name="Jenkins J."/>
            <person name="Shu S."/>
            <person name="Lovell J.T."/>
            <person name="Sreedasyam A."/>
            <person name="Maumus F."/>
            <person name="Tiley G.P."/>
            <person name="Fernandez-Pozo N."/>
            <person name="Barry K."/>
            <person name="Chen C."/>
            <person name="Wang M."/>
            <person name="Lipzen A."/>
            <person name="Daum C."/>
            <person name="Saski C.A."/>
            <person name="Payton A.C."/>
            <person name="Mcbreen J.C."/>
            <person name="Conrad R.E."/>
            <person name="Kollar L.M."/>
            <person name="Olsson S."/>
            <person name="Huttunen S."/>
            <person name="Landis J.B."/>
            <person name="Wickett N.J."/>
            <person name="Johnson M.G."/>
            <person name="Rensing S.A."/>
            <person name="Grimwood J."/>
            <person name="Schmutz J."/>
            <person name="Mcdaniel S.F."/>
        </authorList>
    </citation>
    <scope>NUCLEOTIDE SEQUENCE</scope>
    <source>
        <strain evidence="2">R40</strain>
    </source>
</reference>
<keyword evidence="3" id="KW-1185">Reference proteome</keyword>
<protein>
    <submittedName>
        <fullName evidence="2">Uncharacterized protein</fullName>
    </submittedName>
</protein>
<feature type="compositionally biased region" description="Basic and acidic residues" evidence="1">
    <location>
        <begin position="255"/>
        <end position="270"/>
    </location>
</feature>
<feature type="region of interest" description="Disordered" evidence="1">
    <location>
        <begin position="255"/>
        <end position="275"/>
    </location>
</feature>
<feature type="compositionally biased region" description="Polar residues" evidence="1">
    <location>
        <begin position="703"/>
        <end position="739"/>
    </location>
</feature>
<feature type="compositionally biased region" description="Polar residues" evidence="1">
    <location>
        <begin position="440"/>
        <end position="450"/>
    </location>
</feature>
<proteinExistence type="predicted"/>
<evidence type="ECO:0000313" key="3">
    <source>
        <dbReference type="Proteomes" id="UP000822688"/>
    </source>
</evidence>
<feature type="compositionally biased region" description="Polar residues" evidence="1">
    <location>
        <begin position="591"/>
        <end position="634"/>
    </location>
</feature>
<feature type="region of interest" description="Disordered" evidence="1">
    <location>
        <begin position="438"/>
        <end position="483"/>
    </location>
</feature>
<evidence type="ECO:0000256" key="1">
    <source>
        <dbReference type="SAM" id="MobiDB-lite"/>
    </source>
</evidence>
<feature type="region of interest" description="Disordered" evidence="1">
    <location>
        <begin position="522"/>
        <end position="548"/>
    </location>
</feature>
<organism evidence="2 3">
    <name type="scientific">Ceratodon purpureus</name>
    <name type="common">Fire moss</name>
    <name type="synonym">Dicranum purpureum</name>
    <dbReference type="NCBI Taxonomy" id="3225"/>
    <lineage>
        <taxon>Eukaryota</taxon>
        <taxon>Viridiplantae</taxon>
        <taxon>Streptophyta</taxon>
        <taxon>Embryophyta</taxon>
        <taxon>Bryophyta</taxon>
        <taxon>Bryophytina</taxon>
        <taxon>Bryopsida</taxon>
        <taxon>Dicranidae</taxon>
        <taxon>Pseudoditrichales</taxon>
        <taxon>Ditrichaceae</taxon>
        <taxon>Ceratodon</taxon>
    </lineage>
</organism>
<feature type="compositionally biased region" description="Polar residues" evidence="1">
    <location>
        <begin position="28"/>
        <end position="47"/>
    </location>
</feature>
<comment type="caution">
    <text evidence="2">The sequence shown here is derived from an EMBL/GenBank/DDBJ whole genome shotgun (WGS) entry which is preliminary data.</text>
</comment>
<name>A0A8T0HTF6_CERPU</name>
<evidence type="ECO:0000313" key="2">
    <source>
        <dbReference type="EMBL" id="KAG0574015.1"/>
    </source>
</evidence>
<feature type="compositionally biased region" description="Polar residues" evidence="1">
    <location>
        <begin position="566"/>
        <end position="578"/>
    </location>
</feature>
<feature type="compositionally biased region" description="Polar residues" evidence="1">
    <location>
        <begin position="458"/>
        <end position="483"/>
    </location>
</feature>
<feature type="region of interest" description="Disordered" evidence="1">
    <location>
        <begin position="1149"/>
        <end position="1177"/>
    </location>
</feature>
<sequence>MDRRSYLHPSQKFSSEQVNAGDKRRSTWHPSQALSLSPQRSNDNTHVSPLKEFDNVQQRQDSNMAPHQLAHVPMKNQFLQQSTTHSNDFESEYDGTMWQPSHISTVNDLLELPLSTIEQMETFGSCEPIQLSKESAYFHSNRNSMAPRQIDSSPNQSIPQSTINTSILQNKAIQTSQQSTKNSDQEDVPKILAHQSVPNQSSQQSITREPIFDASNVNVQFLKSEVWEDKNIPSESPHGSNQFIRQSKKQNYGLDSKEFESPNEKHEFKSGIDPSNESHLLDYDLENLQNKSLLHKSTRQSIQNSSIPHLIIEHPTPQYFSSPSTRQSSKNEFMQQSRIGQLAHQSANKSYDDVQAFNSNRRLPYQLNQSMDNSSTQESMTDRTNRQSITNRVVQSFPNSPSQREFSNSKLHQPLIIMDEDTNMLNYEIWPEEVHRHRSPLNSTRQSMSARSGRHTMANRSNRQSGMNKSIRPSTISNYNTDNQISNNISQSYAMPNKLARQSFATKSIRPSTIEGCISQGKTLESNNEVPSFKSNQHSATNMTTRQSKVNNLGSDIEILESDDASFTSKPYSSNQLGRTTSMSTRQSTSNPSFRQSNVTRPTSQSMAHKSLRQSIGDQSNRQDVAPRLNNQSIIEEYNPRGLSYQDKASPDTLLYQPSHHSMSNRSTRQSLLNRHVQQLEVQNPELTTNGYENGLFFDRSPSKSNHQSVVNRSTRQSNGNKTTRQSTNIRSMRPSANDNQSLRIHNVNNEIFQSRQPKSNQVLQQSIEGLNFESQIFEDEIYKKKNREGLSQKSYGYDSTQPPTIINSGNHIPTGTSIVELGSYENDIELAQKPTTNRYGRQSQGTSSTRQTMKLRSIRPSIVDHQTSRNQMFENGIPQGRQSIANESKQEPSTINLDVGAHVFNNGTYPNQIPMEEKIVQQSQGDKFAQQSTDFRSAHQSRVANPNLELHLHNDEPNLIRQSTTFRSPRQSQHNKGAQQLHGNKLARQSVGSTSIRQPKINDHNIDIQYLEDDIQLSQSPYISSRQSMVNRLSLPSREDTLIQQVDGDKFIQVSTKQGIVLEPNYLNNENILKEEPIKSDLQSIENLSFYHPIDESLNYHRESQVHSIDPLYPSRQSMNEVQTSNKPYFDEHPQNQLSESEMSKLTSYSGDHFEPKRNSEESRLNMESTQNMSSPSRFVTLEVRSNVQKESLDKFLVGGWDSVTLKIPPEMHSLLHGIRNSLSSNNSNLDLEQHIANTANENDGHCSANIRILYSGLYNSNQEPTNNDLREQSQISHAHSRFDGSDCPSCNVEKEQSSVRFNIER</sequence>
<feature type="region of interest" description="Disordered" evidence="1">
    <location>
        <begin position="684"/>
        <end position="739"/>
    </location>
</feature>
<accession>A0A8T0HTF6</accession>
<feature type="compositionally biased region" description="Low complexity" evidence="1">
    <location>
        <begin position="579"/>
        <end position="590"/>
    </location>
</feature>
<feature type="compositionally biased region" description="Basic and acidic residues" evidence="1">
    <location>
        <begin position="1153"/>
        <end position="1166"/>
    </location>
</feature>
<feature type="region of interest" description="Disordered" evidence="1">
    <location>
        <begin position="566"/>
        <end position="670"/>
    </location>
</feature>
<dbReference type="EMBL" id="CM026426">
    <property type="protein sequence ID" value="KAG0574015.1"/>
    <property type="molecule type" value="Genomic_DNA"/>
</dbReference>
<feature type="compositionally biased region" description="Polar residues" evidence="1">
    <location>
        <begin position="1167"/>
        <end position="1177"/>
    </location>
</feature>
<feature type="compositionally biased region" description="Polar residues" evidence="1">
    <location>
        <begin position="659"/>
        <end position="670"/>
    </location>
</feature>
<dbReference type="Proteomes" id="UP000822688">
    <property type="component" value="Chromosome V"/>
</dbReference>